<name>A0A8J5BDC1_ZINOF</name>
<dbReference type="PANTHER" id="PTHR36482:SF5">
    <property type="entry name" value="23 KDA JASMONATE-INDUCED PROTEIN-LIKE"/>
    <property type="match status" value="1"/>
</dbReference>
<comment type="caution">
    <text evidence="1">The sequence shown here is derived from an EMBL/GenBank/DDBJ whole genome shotgun (WGS) entry which is preliminary data.</text>
</comment>
<sequence>MATNVFGNPVTDDTVRLIFPNITEITARHRAEVALQYMNAEEKATNVSRFVHNLKEAYGTGTSTLGMIYNATGGNLSFVLNHTWEGAVWRSPYPQVIQNGQWAGFLHVRGRLMGPSKEAIVYRGVNNDGAGRDWMLAWNTSRMNYQNRVYAEIHTAGGFGSANWNAIDSKMDSQTNNYSTTALGGFASASIGAGSSPEFVGILSLEGLGSNFMAMASDVSVVSQSLDSKRSSIISGGHIADCEAALHHALRHNSRSRISQLQKGYTRIMEDSSNGDEWRLDKSGVLAVKSAFESSKNRR</sequence>
<keyword evidence="2" id="KW-1185">Reference proteome</keyword>
<evidence type="ECO:0000313" key="1">
    <source>
        <dbReference type="EMBL" id="KAG6469616.1"/>
    </source>
</evidence>
<proteinExistence type="predicted"/>
<dbReference type="EMBL" id="JACMSC010000021">
    <property type="protein sequence ID" value="KAG6469616.1"/>
    <property type="molecule type" value="Genomic_DNA"/>
</dbReference>
<protein>
    <submittedName>
        <fullName evidence="1">Uncharacterized protein</fullName>
    </submittedName>
</protein>
<dbReference type="Pfam" id="PF21230">
    <property type="entry name" value="Nakanori"/>
    <property type="match status" value="1"/>
</dbReference>
<dbReference type="AlphaFoldDB" id="A0A8J5BDC1"/>
<gene>
    <name evidence="1" type="ORF">ZIOFF_070546</name>
</gene>
<organism evidence="1 2">
    <name type="scientific">Zingiber officinale</name>
    <name type="common">Ginger</name>
    <name type="synonym">Amomum zingiber</name>
    <dbReference type="NCBI Taxonomy" id="94328"/>
    <lineage>
        <taxon>Eukaryota</taxon>
        <taxon>Viridiplantae</taxon>
        <taxon>Streptophyta</taxon>
        <taxon>Embryophyta</taxon>
        <taxon>Tracheophyta</taxon>
        <taxon>Spermatophyta</taxon>
        <taxon>Magnoliopsida</taxon>
        <taxon>Liliopsida</taxon>
        <taxon>Zingiberales</taxon>
        <taxon>Zingiberaceae</taxon>
        <taxon>Zingiber</taxon>
    </lineage>
</organism>
<dbReference type="PANTHER" id="PTHR36482">
    <property type="entry name" value="OSJNBA0024J22.15 PROTEIN"/>
    <property type="match status" value="1"/>
</dbReference>
<dbReference type="Proteomes" id="UP000734854">
    <property type="component" value="Unassembled WGS sequence"/>
</dbReference>
<dbReference type="InterPro" id="IPR049065">
    <property type="entry name" value="Nakanori"/>
</dbReference>
<reference evidence="1 2" key="1">
    <citation type="submission" date="2020-08" db="EMBL/GenBank/DDBJ databases">
        <title>Plant Genome Project.</title>
        <authorList>
            <person name="Zhang R.-G."/>
        </authorList>
    </citation>
    <scope>NUCLEOTIDE SEQUENCE [LARGE SCALE GENOMIC DNA]</scope>
    <source>
        <tissue evidence="1">Rhizome</tissue>
    </source>
</reference>
<dbReference type="InterPro" id="IPR053085">
    <property type="entry name" value="Jasmonate-induced_protein"/>
</dbReference>
<evidence type="ECO:0000313" key="2">
    <source>
        <dbReference type="Proteomes" id="UP000734854"/>
    </source>
</evidence>
<accession>A0A8J5BDC1</accession>